<reference evidence="1" key="2">
    <citation type="journal article" date="2015" name="Fish Shellfish Immunol.">
        <title>Early steps in the European eel (Anguilla anguilla)-Vibrio vulnificus interaction in the gills: Role of the RtxA13 toxin.</title>
        <authorList>
            <person name="Callol A."/>
            <person name="Pajuelo D."/>
            <person name="Ebbesson L."/>
            <person name="Teles M."/>
            <person name="MacKenzie S."/>
            <person name="Amaro C."/>
        </authorList>
    </citation>
    <scope>NUCLEOTIDE SEQUENCE</scope>
</reference>
<organism evidence="1">
    <name type="scientific">Anguilla anguilla</name>
    <name type="common">European freshwater eel</name>
    <name type="synonym">Muraena anguilla</name>
    <dbReference type="NCBI Taxonomy" id="7936"/>
    <lineage>
        <taxon>Eukaryota</taxon>
        <taxon>Metazoa</taxon>
        <taxon>Chordata</taxon>
        <taxon>Craniata</taxon>
        <taxon>Vertebrata</taxon>
        <taxon>Euteleostomi</taxon>
        <taxon>Actinopterygii</taxon>
        <taxon>Neopterygii</taxon>
        <taxon>Teleostei</taxon>
        <taxon>Anguilliformes</taxon>
        <taxon>Anguillidae</taxon>
        <taxon>Anguilla</taxon>
    </lineage>
</organism>
<dbReference type="AlphaFoldDB" id="A0A0E9W982"/>
<proteinExistence type="predicted"/>
<sequence length="26" mass="3018">MITMTPYQITIFDTPLKLKQSSNRCS</sequence>
<name>A0A0E9W982_ANGAN</name>
<protein>
    <submittedName>
        <fullName evidence="1">Uncharacterized protein</fullName>
    </submittedName>
</protein>
<evidence type="ECO:0000313" key="1">
    <source>
        <dbReference type="EMBL" id="JAH86145.1"/>
    </source>
</evidence>
<dbReference type="EMBL" id="GBXM01022432">
    <property type="protein sequence ID" value="JAH86145.1"/>
    <property type="molecule type" value="Transcribed_RNA"/>
</dbReference>
<reference evidence="1" key="1">
    <citation type="submission" date="2014-11" db="EMBL/GenBank/DDBJ databases">
        <authorList>
            <person name="Amaro Gonzalez C."/>
        </authorList>
    </citation>
    <scope>NUCLEOTIDE SEQUENCE</scope>
</reference>
<accession>A0A0E9W982</accession>